<keyword evidence="3" id="KW-1185">Reference proteome</keyword>
<proteinExistence type="predicted"/>
<dbReference type="AlphaFoldDB" id="A0A084W4S4"/>
<protein>
    <submittedName>
        <fullName evidence="1 2">Urotensin-2 receptor-like protein</fullName>
    </submittedName>
</protein>
<reference evidence="2" key="2">
    <citation type="submission" date="2020-05" db="UniProtKB">
        <authorList>
            <consortium name="EnsemblMetazoa"/>
        </authorList>
    </citation>
    <scope>IDENTIFICATION</scope>
</reference>
<evidence type="ECO:0000313" key="1">
    <source>
        <dbReference type="EMBL" id="KFB45218.1"/>
    </source>
</evidence>
<organism evidence="1">
    <name type="scientific">Anopheles sinensis</name>
    <name type="common">Mosquito</name>
    <dbReference type="NCBI Taxonomy" id="74873"/>
    <lineage>
        <taxon>Eukaryota</taxon>
        <taxon>Metazoa</taxon>
        <taxon>Ecdysozoa</taxon>
        <taxon>Arthropoda</taxon>
        <taxon>Hexapoda</taxon>
        <taxon>Insecta</taxon>
        <taxon>Pterygota</taxon>
        <taxon>Neoptera</taxon>
        <taxon>Endopterygota</taxon>
        <taxon>Diptera</taxon>
        <taxon>Nematocera</taxon>
        <taxon>Culicoidea</taxon>
        <taxon>Culicidae</taxon>
        <taxon>Anophelinae</taxon>
        <taxon>Anopheles</taxon>
    </lineage>
</organism>
<dbReference type="EnsemblMetazoa" id="ASIC013053-RA">
    <property type="protein sequence ID" value="ASIC013053-PA"/>
    <property type="gene ID" value="ASIC013053"/>
</dbReference>
<gene>
    <name evidence="1" type="ORF">ZHAS_00013053</name>
</gene>
<evidence type="ECO:0000313" key="2">
    <source>
        <dbReference type="EnsemblMetazoa" id="ASIC013053-PA"/>
    </source>
</evidence>
<accession>A0A084W4S4</accession>
<dbReference type="EMBL" id="ATLV01020380">
    <property type="status" value="NOT_ANNOTATED_CDS"/>
    <property type="molecule type" value="Genomic_DNA"/>
</dbReference>
<keyword evidence="1" id="KW-0675">Receptor</keyword>
<dbReference type="VEuPathDB" id="VectorBase:ASIC013053"/>
<evidence type="ECO:0000313" key="3">
    <source>
        <dbReference type="Proteomes" id="UP000030765"/>
    </source>
</evidence>
<name>A0A084W4S4_ANOSI</name>
<sequence>MASGRGSLLSVGLRQVFDAHCYHYAFFFRLACPNVTTNYANFTVTLVWFDNFSYHPALLWVAASFTAVARFVETELAPVSTGEGSLGVPSPSAKSSKAGIIYEEEKRNHKCEKVHFTSLTTPEQSDR</sequence>
<dbReference type="EMBL" id="KE525299">
    <property type="protein sequence ID" value="KFB45218.1"/>
    <property type="molecule type" value="Genomic_DNA"/>
</dbReference>
<dbReference type="Proteomes" id="UP000030765">
    <property type="component" value="Unassembled WGS sequence"/>
</dbReference>
<reference evidence="1 3" key="1">
    <citation type="journal article" date="2014" name="BMC Genomics">
        <title>Genome sequence of Anopheles sinensis provides insight into genetics basis of mosquito competence for malaria parasites.</title>
        <authorList>
            <person name="Zhou D."/>
            <person name="Zhang D."/>
            <person name="Ding G."/>
            <person name="Shi L."/>
            <person name="Hou Q."/>
            <person name="Ye Y."/>
            <person name="Xu Y."/>
            <person name="Zhou H."/>
            <person name="Xiong C."/>
            <person name="Li S."/>
            <person name="Yu J."/>
            <person name="Hong S."/>
            <person name="Yu X."/>
            <person name="Zou P."/>
            <person name="Chen C."/>
            <person name="Chang X."/>
            <person name="Wang W."/>
            <person name="Lv Y."/>
            <person name="Sun Y."/>
            <person name="Ma L."/>
            <person name="Shen B."/>
            <person name="Zhu C."/>
        </authorList>
    </citation>
    <scope>NUCLEOTIDE SEQUENCE [LARGE SCALE GENOMIC DNA]</scope>
</reference>